<dbReference type="AlphaFoldDB" id="A0A6G0YBQ3"/>
<gene>
    <name evidence="1" type="ORF">FWK35_00011014</name>
</gene>
<dbReference type="EMBL" id="VUJU01004986">
    <property type="protein sequence ID" value="KAF0752637.1"/>
    <property type="molecule type" value="Genomic_DNA"/>
</dbReference>
<accession>A0A6G0YBQ3</accession>
<proteinExistence type="predicted"/>
<name>A0A6G0YBQ3_APHCR</name>
<keyword evidence="2" id="KW-1185">Reference proteome</keyword>
<dbReference type="Proteomes" id="UP000478052">
    <property type="component" value="Unassembled WGS sequence"/>
</dbReference>
<feature type="non-terminal residue" evidence="1">
    <location>
        <position position="100"/>
    </location>
</feature>
<protein>
    <submittedName>
        <fullName evidence="1">Uncharacterized protein</fullName>
    </submittedName>
</protein>
<evidence type="ECO:0000313" key="1">
    <source>
        <dbReference type="EMBL" id="KAF0752637.1"/>
    </source>
</evidence>
<sequence length="100" mass="11594">FIRSQRTKNCSKLIVCKRCLTSFGNKPCKSKLCGETELIRHKEMCIKNKLGRSIMFDEFENPRKVAVARRTPLSNEAQMFSPRMLLSLHISNLYLENCIV</sequence>
<comment type="caution">
    <text evidence="1">The sequence shown here is derived from an EMBL/GenBank/DDBJ whole genome shotgun (WGS) entry which is preliminary data.</text>
</comment>
<evidence type="ECO:0000313" key="2">
    <source>
        <dbReference type="Proteomes" id="UP000478052"/>
    </source>
</evidence>
<organism evidence="1 2">
    <name type="scientific">Aphis craccivora</name>
    <name type="common">Cowpea aphid</name>
    <dbReference type="NCBI Taxonomy" id="307492"/>
    <lineage>
        <taxon>Eukaryota</taxon>
        <taxon>Metazoa</taxon>
        <taxon>Ecdysozoa</taxon>
        <taxon>Arthropoda</taxon>
        <taxon>Hexapoda</taxon>
        <taxon>Insecta</taxon>
        <taxon>Pterygota</taxon>
        <taxon>Neoptera</taxon>
        <taxon>Paraneoptera</taxon>
        <taxon>Hemiptera</taxon>
        <taxon>Sternorrhyncha</taxon>
        <taxon>Aphidomorpha</taxon>
        <taxon>Aphidoidea</taxon>
        <taxon>Aphididae</taxon>
        <taxon>Aphidini</taxon>
        <taxon>Aphis</taxon>
        <taxon>Aphis</taxon>
    </lineage>
</organism>
<reference evidence="1 2" key="1">
    <citation type="submission" date="2019-08" db="EMBL/GenBank/DDBJ databases">
        <title>Whole genome of Aphis craccivora.</title>
        <authorList>
            <person name="Voronova N.V."/>
            <person name="Shulinski R.S."/>
            <person name="Bandarenka Y.V."/>
            <person name="Zhorov D.G."/>
            <person name="Warner D."/>
        </authorList>
    </citation>
    <scope>NUCLEOTIDE SEQUENCE [LARGE SCALE GENOMIC DNA]</scope>
    <source>
        <strain evidence="1">180601</strain>
        <tissue evidence="1">Whole Body</tissue>
    </source>
</reference>
<feature type="non-terminal residue" evidence="1">
    <location>
        <position position="1"/>
    </location>
</feature>